<dbReference type="Pfam" id="PF14223">
    <property type="entry name" value="Retrotran_gag_2"/>
    <property type="match status" value="1"/>
</dbReference>
<evidence type="ECO:0000313" key="6">
    <source>
        <dbReference type="Proteomes" id="UP001378592"/>
    </source>
</evidence>
<protein>
    <recommendedName>
        <fullName evidence="4">CCHC-type domain-containing protein</fullName>
    </recommendedName>
</protein>
<feature type="region of interest" description="Disordered" evidence="3">
    <location>
        <begin position="201"/>
        <end position="235"/>
    </location>
</feature>
<dbReference type="InterPro" id="IPR025724">
    <property type="entry name" value="GAG-pre-integrase_dom"/>
</dbReference>
<dbReference type="CDD" id="cd09272">
    <property type="entry name" value="RNase_HI_RT_Ty1"/>
    <property type="match status" value="1"/>
</dbReference>
<dbReference type="EMBL" id="JAZDUA010000147">
    <property type="protein sequence ID" value="KAK7866425.1"/>
    <property type="molecule type" value="Genomic_DNA"/>
</dbReference>
<reference evidence="5 6" key="1">
    <citation type="submission" date="2024-03" db="EMBL/GenBank/DDBJ databases">
        <title>The genome assembly and annotation of the cricket Gryllus longicercus Weissman &amp; Gray.</title>
        <authorList>
            <person name="Szrajer S."/>
            <person name="Gray D."/>
            <person name="Ylla G."/>
        </authorList>
    </citation>
    <scope>NUCLEOTIDE SEQUENCE [LARGE SCALE GENOMIC DNA]</scope>
    <source>
        <strain evidence="5">DAG 2021-001</strain>
        <tissue evidence="5">Whole body minus gut</tissue>
    </source>
</reference>
<dbReference type="Pfam" id="PF22936">
    <property type="entry name" value="Pol_BBD"/>
    <property type="match status" value="1"/>
</dbReference>
<dbReference type="InterPro" id="IPR001878">
    <property type="entry name" value="Znf_CCHC"/>
</dbReference>
<comment type="caution">
    <text evidence="5">The sequence shown here is derived from an EMBL/GenBank/DDBJ whole genome shotgun (WGS) entry which is preliminary data.</text>
</comment>
<dbReference type="AlphaFoldDB" id="A0AAN9VK70"/>
<keyword evidence="1" id="KW-0645">Protease</keyword>
<dbReference type="Pfam" id="PF07727">
    <property type="entry name" value="RVT_2"/>
    <property type="match status" value="1"/>
</dbReference>
<proteinExistence type="predicted"/>
<sequence length="1104" mass="125942">MAERLDMNSLSKFDGSNYNQWRFQMNCALRAKGLYKIVHGTELKPENNNETQKAWIKNDATAMFILTSALDYAQITLIENCESSHQIIDKLDSNYLQRSELSKMIAHERFHQYRMKDSDSVAQHIANVENLAKKLKDIGETVSDAVIMTKIISTLPQKFLNFRQAWLSVSDDRQTLTNLTSRLVDEEANLSLVEQMETAFTISSGKNRSTKSKRSTKQREPSSRGSSKQKSVDQNQEVKQDIKCYQCGKRGHIARFCRNKPKHKSSHRDMEYTSFNVEFPEGVNMENTWIMNSGASAHMSYRAELFSNMSAVSEGTTVVIGNNVSLPVIGKGDIEIEKNIKGEWYKSVITNVLFVPDLRRNLFSEAVATKKGWSIMKEGKKAEILHGSKLIASAILDDNNNYRMLFRNISVHQAQQVTENSLKAWHDRLGHVNFTQVREMIKSGVISGITLSDDDEILCESCLYGKQHRFHHASREVREEEVGERVFTDVCGPIATESSGGRNQIVDLGGASKLAAPEAQRPAIRNLAVKETEPRQDLDGEQFDANPRNVEALQEDEGTVVDNARDHNLRNRDKLKRPGRYTANFAMVNVPLTYKEAMEGSESREWSKAIAEELSALKRNDTWQLVKRTDSMKVIGSKWVFSVKDQTSNKPRFKARLCAKGFSQEKGVDYDEIFSPTTRYESIRILLATAVKNNYKILQFDVRTAFLYGDLHETIHMDPPESANISDGQVCRLQKSLYGLKQASRCWNEKFNQFMLDQGFRRGEADKCVYRKNCSKSTIILILYVDDGLVMSSDEASLYSFLDELVKQFEITVMEPGYFVGMEILDETNEDNNRRILIHQSSYIRRMIEKFHMQDAAPVGTPADPHVRLKKPEYDDHSEDSYPYREAVGSLMFAAIVTRPDIMFATNQISRYTSNNDQTHWNAVKRILKYLKGTINFGIEYRRNSEMLVVTGYSDSDFGNDLDTRRSMSGYVFLLSNGAVTWSSQTQKAVTLSTTEAEYVAASEATKEVTWIRQFLDDIGEPVQEPTNLKMDNQGALCLVKNPVFHKRTKHVDIKYHYIREKLEEGTISVSFVPSDLELADVFTKPTPRDHFHKLIFNLGMRKC</sequence>
<dbReference type="Pfam" id="PF13976">
    <property type="entry name" value="gag_pre-integrs"/>
    <property type="match status" value="1"/>
</dbReference>
<evidence type="ECO:0000313" key="5">
    <source>
        <dbReference type="EMBL" id="KAK7866425.1"/>
    </source>
</evidence>
<dbReference type="InterPro" id="IPR054722">
    <property type="entry name" value="PolX-like_BBD"/>
</dbReference>
<dbReference type="InterPro" id="IPR036875">
    <property type="entry name" value="Znf_CCHC_sf"/>
</dbReference>
<name>A0AAN9VK70_9ORTH</name>
<keyword evidence="6" id="KW-1185">Reference proteome</keyword>
<dbReference type="PANTHER" id="PTHR11439">
    <property type="entry name" value="GAG-POL-RELATED RETROTRANSPOSON"/>
    <property type="match status" value="1"/>
</dbReference>
<evidence type="ECO:0000256" key="2">
    <source>
        <dbReference type="PROSITE-ProRule" id="PRU00047"/>
    </source>
</evidence>
<gene>
    <name evidence="5" type="ORF">R5R35_008952</name>
</gene>
<keyword evidence="2" id="KW-0862">Zinc</keyword>
<dbReference type="PROSITE" id="PS50158">
    <property type="entry name" value="ZF_CCHC"/>
    <property type="match status" value="1"/>
</dbReference>
<evidence type="ECO:0000259" key="4">
    <source>
        <dbReference type="PROSITE" id="PS50158"/>
    </source>
</evidence>
<dbReference type="PANTHER" id="PTHR11439:SF491">
    <property type="entry name" value="INTEGRASE CATALYTIC DOMAIN-CONTAINING PROTEIN"/>
    <property type="match status" value="1"/>
</dbReference>
<evidence type="ECO:0000256" key="1">
    <source>
        <dbReference type="ARBA" id="ARBA00022750"/>
    </source>
</evidence>
<feature type="compositionally biased region" description="Polar residues" evidence="3">
    <location>
        <begin position="223"/>
        <end position="235"/>
    </location>
</feature>
<accession>A0AAN9VK70</accession>
<keyword evidence="2" id="KW-0479">Metal-binding</keyword>
<dbReference type="GO" id="GO:0008270">
    <property type="term" value="F:zinc ion binding"/>
    <property type="evidence" value="ECO:0007669"/>
    <property type="project" value="UniProtKB-KW"/>
</dbReference>
<dbReference type="InterPro" id="IPR013103">
    <property type="entry name" value="RVT_2"/>
</dbReference>
<keyword evidence="2" id="KW-0863">Zinc-finger</keyword>
<dbReference type="InterPro" id="IPR043502">
    <property type="entry name" value="DNA/RNA_pol_sf"/>
</dbReference>
<dbReference type="SUPFAM" id="SSF56672">
    <property type="entry name" value="DNA/RNA polymerases"/>
    <property type="match status" value="1"/>
</dbReference>
<organism evidence="5 6">
    <name type="scientific">Gryllus longicercus</name>
    <dbReference type="NCBI Taxonomy" id="2509291"/>
    <lineage>
        <taxon>Eukaryota</taxon>
        <taxon>Metazoa</taxon>
        <taxon>Ecdysozoa</taxon>
        <taxon>Arthropoda</taxon>
        <taxon>Hexapoda</taxon>
        <taxon>Insecta</taxon>
        <taxon>Pterygota</taxon>
        <taxon>Neoptera</taxon>
        <taxon>Polyneoptera</taxon>
        <taxon>Orthoptera</taxon>
        <taxon>Ensifera</taxon>
        <taxon>Gryllidea</taxon>
        <taxon>Grylloidea</taxon>
        <taxon>Gryllidae</taxon>
        <taxon>Gryllinae</taxon>
        <taxon>Gryllus</taxon>
    </lineage>
</organism>
<feature type="domain" description="CCHC-type" evidence="4">
    <location>
        <begin position="243"/>
        <end position="259"/>
    </location>
</feature>
<dbReference type="GO" id="GO:0071897">
    <property type="term" value="P:DNA biosynthetic process"/>
    <property type="evidence" value="ECO:0007669"/>
    <property type="project" value="UniProtKB-ARBA"/>
</dbReference>
<dbReference type="Gene3D" id="4.10.60.10">
    <property type="entry name" value="Zinc finger, CCHC-type"/>
    <property type="match status" value="1"/>
</dbReference>
<dbReference type="GO" id="GO:0004190">
    <property type="term" value="F:aspartic-type endopeptidase activity"/>
    <property type="evidence" value="ECO:0007669"/>
    <property type="project" value="UniProtKB-KW"/>
</dbReference>
<evidence type="ECO:0000256" key="3">
    <source>
        <dbReference type="SAM" id="MobiDB-lite"/>
    </source>
</evidence>
<dbReference type="GO" id="GO:0003676">
    <property type="term" value="F:nucleic acid binding"/>
    <property type="evidence" value="ECO:0007669"/>
    <property type="project" value="InterPro"/>
</dbReference>
<keyword evidence="1" id="KW-0378">Hydrolase</keyword>
<dbReference type="SMART" id="SM00343">
    <property type="entry name" value="ZnF_C2HC"/>
    <property type="match status" value="1"/>
</dbReference>
<dbReference type="SUPFAM" id="SSF57756">
    <property type="entry name" value="Retrovirus zinc finger-like domains"/>
    <property type="match status" value="1"/>
</dbReference>
<dbReference type="Proteomes" id="UP001378592">
    <property type="component" value="Unassembled WGS sequence"/>
</dbReference>
<keyword evidence="1" id="KW-0064">Aspartyl protease</keyword>